<feature type="region of interest" description="Disordered" evidence="1">
    <location>
        <begin position="855"/>
        <end position="875"/>
    </location>
</feature>
<feature type="compositionally biased region" description="Basic residues" evidence="1">
    <location>
        <begin position="9"/>
        <end position="19"/>
    </location>
</feature>
<dbReference type="PANTHER" id="PTHR47501:SF5">
    <property type="entry name" value="HAT C-TERMINAL DIMERISATION DOMAIN-CONTAINING PROTEIN"/>
    <property type="match status" value="1"/>
</dbReference>
<gene>
    <name evidence="2" type="primary">Mfn2</name>
    <name evidence="2" type="ORF">GWK47_004494</name>
</gene>
<feature type="region of interest" description="Disordered" evidence="1">
    <location>
        <begin position="1"/>
        <end position="38"/>
    </location>
</feature>
<evidence type="ECO:0000313" key="2">
    <source>
        <dbReference type="EMBL" id="KAG0725963.1"/>
    </source>
</evidence>
<feature type="compositionally biased region" description="Polar residues" evidence="1">
    <location>
        <begin position="855"/>
        <end position="866"/>
    </location>
</feature>
<name>A0A8J4YDH5_CHIOP</name>
<dbReference type="InterPro" id="IPR012337">
    <property type="entry name" value="RNaseH-like_sf"/>
</dbReference>
<dbReference type="AlphaFoldDB" id="A0A8J4YDH5"/>
<dbReference type="SUPFAM" id="SSF53098">
    <property type="entry name" value="Ribonuclease H-like"/>
    <property type="match status" value="1"/>
</dbReference>
<proteinExistence type="predicted"/>
<protein>
    <submittedName>
        <fullName evidence="2">Mitofusin-2</fullName>
    </submittedName>
</protein>
<dbReference type="PANTHER" id="PTHR47501">
    <property type="entry name" value="TRANSPOSASE-RELATED"/>
    <property type="match status" value="1"/>
</dbReference>
<feature type="compositionally biased region" description="Polar residues" evidence="1">
    <location>
        <begin position="252"/>
        <end position="267"/>
    </location>
</feature>
<feature type="compositionally biased region" description="Basic and acidic residues" evidence="1">
    <location>
        <begin position="268"/>
        <end position="279"/>
    </location>
</feature>
<dbReference type="OrthoDB" id="2976890at2759"/>
<organism evidence="2 3">
    <name type="scientific">Chionoecetes opilio</name>
    <name type="common">Atlantic snow crab</name>
    <name type="synonym">Cancer opilio</name>
    <dbReference type="NCBI Taxonomy" id="41210"/>
    <lineage>
        <taxon>Eukaryota</taxon>
        <taxon>Metazoa</taxon>
        <taxon>Ecdysozoa</taxon>
        <taxon>Arthropoda</taxon>
        <taxon>Crustacea</taxon>
        <taxon>Multicrustacea</taxon>
        <taxon>Malacostraca</taxon>
        <taxon>Eumalacostraca</taxon>
        <taxon>Eucarida</taxon>
        <taxon>Decapoda</taxon>
        <taxon>Pleocyemata</taxon>
        <taxon>Brachyura</taxon>
        <taxon>Eubrachyura</taxon>
        <taxon>Majoidea</taxon>
        <taxon>Majidae</taxon>
        <taxon>Chionoecetes</taxon>
    </lineage>
</organism>
<accession>A0A8J4YDH5</accession>
<feature type="region of interest" description="Disordered" evidence="1">
    <location>
        <begin position="247"/>
        <end position="279"/>
    </location>
</feature>
<keyword evidence="3" id="KW-1185">Reference proteome</keyword>
<comment type="caution">
    <text evidence="2">The sequence shown here is derived from an EMBL/GenBank/DDBJ whole genome shotgun (WGS) entry which is preliminary data.</text>
</comment>
<feature type="compositionally biased region" description="Basic and acidic residues" evidence="1">
    <location>
        <begin position="20"/>
        <end position="32"/>
    </location>
</feature>
<dbReference type="EMBL" id="JACEEZ010005015">
    <property type="protein sequence ID" value="KAG0725963.1"/>
    <property type="molecule type" value="Genomic_DNA"/>
</dbReference>
<evidence type="ECO:0000313" key="3">
    <source>
        <dbReference type="Proteomes" id="UP000770661"/>
    </source>
</evidence>
<dbReference type="Proteomes" id="UP000770661">
    <property type="component" value="Unassembled WGS sequence"/>
</dbReference>
<feature type="region of interest" description="Disordered" evidence="1">
    <location>
        <begin position="147"/>
        <end position="166"/>
    </location>
</feature>
<evidence type="ECO:0000256" key="1">
    <source>
        <dbReference type="SAM" id="MobiDB-lite"/>
    </source>
</evidence>
<sequence>MVTGVAKLHPQHPHHTRRPVLREPSEMPERARSVPGGAAGLDCDLSTCNSDATASQHVHSHSSHRSVCGGHLRRRVRGHQDTGLFRSHGWGEESTAVLAHGGDAEGIAEVLFQVERQTREMRRVAVESGRGKGVVFTSVKAIPAAESATSLPGKTSGEGNPLGKGISHPSLEKNFFHKVSSKLSKPNIFILQNRWDMAAAAPEYLNESRWSSRVRRVCAALSHAPSSHCQESGNMFLSRSSSAMSVGSESSDTLMSPRTFRPSSSQGMREDNSDKHLGKGCKQEDFDEVNISLKPFEKLFKLHKIEDPRPKLGHSDRMVFNCLAICKLCEGYGMKKTYIKFQSDSKGNLRTHLKGKMHRGHKTAQLLDEFDDIKKATSKKGHRLNVREKDTSRQLSYRQAQEMSRHFTQDKGRQAWVKWFTTLCIAPSISAHPATREMMKVFRPEFNLPSHTAMKNTIDDQARKAKKELMSILKEARYVATTADSWSAHHRAFLGCTVHWIDAETLRRKHGTLACKELKSNQTKELLANEIYKINSEFGITRKIVATTTDNGANYCAAFAHFGDNQDDPLAVAPEHEDPDGGDVAIVSVHDLLEEEVEDEAEDLPKLPTQRRCAAHTLNLLATTDVSKVVGWNYGTGRQARQPFTKAAAKAQGLWNLHNRSSVVANKIRDVVGRKLNTPCPTRWNTLYDATECLLKTALKDPETIEAINEVMKSEAAGKRAAAPVFTEEDKEILQEYCKVMKPVAICLDRLQAEVNAYMGILLPYLMLLKRDLQAIKREGELRYADPLVDALLEQDGTVHGFNNRFMHLFADEDLLMATLTHPNHGPFMLKHVAPALEEDIKERLIREIVTSITPDPLPSSQSQDMVTEKPKEASDDPFAFLESPTVMEEDGSNIGELIKKEVDTWGRSKVAEVKPGQFPSMHREKWISLFIKYNTALPSSAAVERMFSTAGDVLRPKRASMTSDRFEKLVFTKGNMQLLDAVLRRERREGECDSERETDVE</sequence>
<reference evidence="2" key="1">
    <citation type="submission" date="2020-07" db="EMBL/GenBank/DDBJ databases">
        <title>The High-quality genome of the commercially important snow crab, Chionoecetes opilio.</title>
        <authorList>
            <person name="Jeong J.-H."/>
            <person name="Ryu S."/>
        </authorList>
    </citation>
    <scope>NUCLEOTIDE SEQUENCE</scope>
    <source>
        <strain evidence="2">MADBK_172401_WGS</strain>
        <tissue evidence="2">Digestive gland</tissue>
    </source>
</reference>